<dbReference type="Pfam" id="PF02585">
    <property type="entry name" value="PIG-L"/>
    <property type="match status" value="1"/>
</dbReference>
<keyword evidence="1" id="KW-0862">Zinc</keyword>
<dbReference type="Proteomes" id="UP000543598">
    <property type="component" value="Unassembled WGS sequence"/>
</dbReference>
<organism evidence="2 3">
    <name type="scientific">Microbacterium ulmi</name>
    <dbReference type="NCBI Taxonomy" id="179095"/>
    <lineage>
        <taxon>Bacteria</taxon>
        <taxon>Bacillati</taxon>
        <taxon>Actinomycetota</taxon>
        <taxon>Actinomycetes</taxon>
        <taxon>Micrococcales</taxon>
        <taxon>Microbacteriaceae</taxon>
        <taxon>Microbacterium</taxon>
    </lineage>
</organism>
<dbReference type="Gene3D" id="3.40.50.10320">
    <property type="entry name" value="LmbE-like"/>
    <property type="match status" value="1"/>
</dbReference>
<evidence type="ECO:0000256" key="1">
    <source>
        <dbReference type="ARBA" id="ARBA00022833"/>
    </source>
</evidence>
<dbReference type="InterPro" id="IPR024078">
    <property type="entry name" value="LmbE-like_dom_sf"/>
</dbReference>
<dbReference type="SUPFAM" id="SSF102588">
    <property type="entry name" value="LmbE-like"/>
    <property type="match status" value="1"/>
</dbReference>
<dbReference type="GO" id="GO:0016137">
    <property type="term" value="P:glycoside metabolic process"/>
    <property type="evidence" value="ECO:0007669"/>
    <property type="project" value="UniProtKB-ARBA"/>
</dbReference>
<keyword evidence="3" id="KW-1185">Reference proteome</keyword>
<dbReference type="InterPro" id="IPR003737">
    <property type="entry name" value="GlcNAc_PI_deacetylase-related"/>
</dbReference>
<evidence type="ECO:0000313" key="2">
    <source>
        <dbReference type="EMBL" id="NNH03282.1"/>
    </source>
</evidence>
<name>A0A7Y2Q0H1_9MICO</name>
<proteinExistence type="predicted"/>
<dbReference type="EMBL" id="JABEMB010000004">
    <property type="protein sequence ID" value="NNH03282.1"/>
    <property type="molecule type" value="Genomic_DNA"/>
</dbReference>
<evidence type="ECO:0000313" key="3">
    <source>
        <dbReference type="Proteomes" id="UP000543598"/>
    </source>
</evidence>
<dbReference type="RefSeq" id="WP_167037652.1">
    <property type="nucleotide sequence ID" value="NZ_BAAANA010000001.1"/>
</dbReference>
<comment type="caution">
    <text evidence="2">The sequence shown here is derived from an EMBL/GenBank/DDBJ whole genome shotgun (WGS) entry which is preliminary data.</text>
</comment>
<gene>
    <name evidence="2" type="ORF">HLA99_05400</name>
</gene>
<dbReference type="AlphaFoldDB" id="A0A7Y2Q0H1"/>
<protein>
    <submittedName>
        <fullName evidence="2">PIG-L family deacetylase</fullName>
    </submittedName>
</protein>
<sequence length="212" mass="23388">MTFLTIPSGPLRVAAIGAHPDDIEIGCGGTLLTLAARPETEVRSLVLTGTPERQAEARDAAELFGATAPPRFGGLADARLPSAWAAVKDALHAFRDEFPQPDIVLAPRPDDAHQDHALLGSLVTTVWRGPLVLHYEIPKWDGDLGRPNMYVPLSVDTAQRKVELLHRAFPSQHSRDWWDDEFFLSLLRLRGAETLTRYAEAFTASKAVLHVW</sequence>
<reference evidence="2 3" key="1">
    <citation type="submission" date="2020-05" db="EMBL/GenBank/DDBJ databases">
        <title>MicrobeNet Type strains.</title>
        <authorList>
            <person name="Nicholson A.C."/>
        </authorList>
    </citation>
    <scope>NUCLEOTIDE SEQUENCE [LARGE SCALE GENOMIC DNA]</scope>
    <source>
        <strain evidence="2 3">JCM 14282</strain>
    </source>
</reference>
<accession>A0A7Y2Q0H1</accession>